<keyword evidence="7" id="KW-1185">Reference proteome</keyword>
<dbReference type="FunFam" id="3.30.70.330:FF:000806">
    <property type="entry name" value="Heterogeneous nuclear ribonucleoprotein Q isoform A"/>
    <property type="match status" value="1"/>
</dbReference>
<gene>
    <name evidence="6" type="ORF">IEQ34_018647</name>
</gene>
<dbReference type="EMBL" id="JAGFBR010000017">
    <property type="protein sequence ID" value="KAH0451348.1"/>
    <property type="molecule type" value="Genomic_DNA"/>
</dbReference>
<evidence type="ECO:0000313" key="6">
    <source>
        <dbReference type="EMBL" id="KAH0451348.1"/>
    </source>
</evidence>
<dbReference type="Gene3D" id="3.30.70.330">
    <property type="match status" value="3"/>
</dbReference>
<dbReference type="AlphaFoldDB" id="A0AAV7G6J7"/>
<feature type="region of interest" description="Disordered" evidence="3">
    <location>
        <begin position="1"/>
        <end position="35"/>
    </location>
</feature>
<feature type="region of interest" description="Disordered" evidence="3">
    <location>
        <begin position="624"/>
        <end position="655"/>
    </location>
</feature>
<feature type="domain" description="RRM" evidence="5">
    <location>
        <begin position="268"/>
        <end position="352"/>
    </location>
</feature>
<evidence type="ECO:0000256" key="3">
    <source>
        <dbReference type="SAM" id="MobiDB-lite"/>
    </source>
</evidence>
<protein>
    <recommendedName>
        <fullName evidence="5">RRM domain-containing protein</fullName>
    </recommendedName>
</protein>
<evidence type="ECO:0000256" key="1">
    <source>
        <dbReference type="ARBA" id="ARBA00022884"/>
    </source>
</evidence>
<dbReference type="CDD" id="cd00590">
    <property type="entry name" value="RRM_SF"/>
    <property type="match status" value="3"/>
</dbReference>
<feature type="domain" description="RRM" evidence="5">
    <location>
        <begin position="365"/>
        <end position="447"/>
    </location>
</feature>
<keyword evidence="4" id="KW-1133">Transmembrane helix</keyword>
<proteinExistence type="predicted"/>
<keyword evidence="4" id="KW-0472">Membrane</keyword>
<dbReference type="SMART" id="SM00360">
    <property type="entry name" value="RRM"/>
    <property type="match status" value="3"/>
</dbReference>
<dbReference type="Pfam" id="PF00076">
    <property type="entry name" value="RRM_1"/>
    <property type="match status" value="3"/>
</dbReference>
<feature type="domain" description="RRM" evidence="5">
    <location>
        <begin position="188"/>
        <end position="266"/>
    </location>
</feature>
<evidence type="ECO:0000259" key="5">
    <source>
        <dbReference type="PROSITE" id="PS50102"/>
    </source>
</evidence>
<dbReference type="InterPro" id="IPR035979">
    <property type="entry name" value="RBD_domain_sf"/>
</dbReference>
<feature type="region of interest" description="Disordered" evidence="3">
    <location>
        <begin position="86"/>
        <end position="180"/>
    </location>
</feature>
<evidence type="ECO:0000256" key="2">
    <source>
        <dbReference type="PROSITE-ProRule" id="PRU00176"/>
    </source>
</evidence>
<dbReference type="PROSITE" id="PS50102">
    <property type="entry name" value="RRM"/>
    <property type="match status" value="3"/>
</dbReference>
<dbReference type="FunFam" id="3.30.70.330:FF:000187">
    <property type="entry name" value="Heterogeneous nuclear ribonucleoprotein Q"/>
    <property type="match status" value="1"/>
</dbReference>
<feature type="compositionally biased region" description="Basic and acidic residues" evidence="3">
    <location>
        <begin position="624"/>
        <end position="637"/>
    </location>
</feature>
<dbReference type="InterPro" id="IPR000504">
    <property type="entry name" value="RRM_dom"/>
</dbReference>
<reference evidence="6 7" key="1">
    <citation type="journal article" date="2021" name="Hortic Res">
        <title>Chromosome-scale assembly of the Dendrobium chrysotoxum genome enhances the understanding of orchid evolution.</title>
        <authorList>
            <person name="Zhang Y."/>
            <person name="Zhang G.Q."/>
            <person name="Zhang D."/>
            <person name="Liu X.D."/>
            <person name="Xu X.Y."/>
            <person name="Sun W.H."/>
            <person name="Yu X."/>
            <person name="Zhu X."/>
            <person name="Wang Z.W."/>
            <person name="Zhao X."/>
            <person name="Zhong W.Y."/>
            <person name="Chen H."/>
            <person name="Yin W.L."/>
            <person name="Huang T."/>
            <person name="Niu S.C."/>
            <person name="Liu Z.J."/>
        </authorList>
    </citation>
    <scope>NUCLEOTIDE SEQUENCE [LARGE SCALE GENOMIC DNA]</scope>
    <source>
        <strain evidence="6">Lindl</strain>
    </source>
</reference>
<feature type="transmembrane region" description="Helical" evidence="4">
    <location>
        <begin position="749"/>
        <end position="770"/>
    </location>
</feature>
<dbReference type="Proteomes" id="UP000775213">
    <property type="component" value="Unassembled WGS sequence"/>
</dbReference>
<feature type="compositionally biased region" description="Basic and acidic residues" evidence="3">
    <location>
        <begin position="578"/>
        <end position="590"/>
    </location>
</feature>
<sequence>MPPRVVKKTGPGRRPAARATKTVVKQLQNQPDATQDAVNVEKVELKKEILAEEIVEIKSENKPAEVVKAVHGSVVIEGAKYITEEDDKGERLELDDNEPEYEEEATVDYDERMIDDDGQDVDESEEEVEEGDVVEEEEGDVVVEEIEDGGEDVEDEEDHENIEEEHEVDGEEEEHHEVVKERRKRKEFEVFVGGLDKDATEDDLRKVFNEVGEITEVRLLMNPHTKKNKGFAFLRFATVDQAKRAVAELKNPVINGKQCGVAQSQDSDTLFLGNICKTWTKEHLKEKLKHFGIDNIEDLVLVEDASNEGMNRGFAFLEFSSRSDAMDAYRRLQKRDVVFGVDRSAKVAFADSFIEPDDEIMSQVKTVFLDGIPPAWDEERVKEHVKKFGKIEKIELARNMPAAKRKDFGFVTFDIHEAAVACAEGINNAELGEGDNKVKIRARLSRPLQRGRGKRVSRGDFRISRVPTRDIRASWSRAPVRRLPLRASRGSIGRGAPVGVRGVPIGGRGPKRPIGLRERRDIVAFSERTRHLPPPDRSYGRRPQIPVYPKSISKRNYDRRDELVRRSRTIAEYGSRIPTERRPSYEDDYSRGGGYSDIPPRTLSRSAERRPYVDEGYGRKLERALPSYREGRSRDYDSISGSKRPYSALDDAHPRYADVSMRQSRARLDYGASGGSAQYDDSYNDRLGRSHIGYGSSRSSISGRDSHGLYGGRHGMGYSSDSVGGSDVDGLYSSSSYSSSYLSRGSDEALTLCTLVVAWVALVICVVVALGHTTKILHQKDGVGWAPFEASGFWCLHKWT</sequence>
<keyword evidence="1 2" id="KW-0694">RNA-binding</keyword>
<organism evidence="6 7">
    <name type="scientific">Dendrobium chrysotoxum</name>
    <name type="common">Orchid</name>
    <dbReference type="NCBI Taxonomy" id="161865"/>
    <lineage>
        <taxon>Eukaryota</taxon>
        <taxon>Viridiplantae</taxon>
        <taxon>Streptophyta</taxon>
        <taxon>Embryophyta</taxon>
        <taxon>Tracheophyta</taxon>
        <taxon>Spermatophyta</taxon>
        <taxon>Magnoliopsida</taxon>
        <taxon>Liliopsida</taxon>
        <taxon>Asparagales</taxon>
        <taxon>Orchidaceae</taxon>
        <taxon>Epidendroideae</taxon>
        <taxon>Malaxideae</taxon>
        <taxon>Dendrobiinae</taxon>
        <taxon>Dendrobium</taxon>
    </lineage>
</organism>
<comment type="caution">
    <text evidence="6">The sequence shown here is derived from an EMBL/GenBank/DDBJ whole genome shotgun (WGS) entry which is preliminary data.</text>
</comment>
<evidence type="ECO:0000256" key="4">
    <source>
        <dbReference type="SAM" id="Phobius"/>
    </source>
</evidence>
<keyword evidence="4" id="KW-0812">Transmembrane</keyword>
<feature type="region of interest" description="Disordered" evidence="3">
    <location>
        <begin position="574"/>
        <end position="611"/>
    </location>
</feature>
<dbReference type="InterPro" id="IPR012677">
    <property type="entry name" value="Nucleotide-bd_a/b_plait_sf"/>
</dbReference>
<feature type="compositionally biased region" description="Basic residues" evidence="3">
    <location>
        <begin position="1"/>
        <end position="11"/>
    </location>
</feature>
<dbReference type="FunFam" id="3.30.70.330:FF:000310">
    <property type="entry name" value="RNA recognition water-stress protein1"/>
    <property type="match status" value="1"/>
</dbReference>
<dbReference type="PANTHER" id="PTHR21245">
    <property type="entry name" value="HETEROGENEOUS NUCLEAR RIBONUCLEOPROTEIN"/>
    <property type="match status" value="1"/>
</dbReference>
<evidence type="ECO:0000313" key="7">
    <source>
        <dbReference type="Proteomes" id="UP000775213"/>
    </source>
</evidence>
<feature type="compositionally biased region" description="Polar residues" evidence="3">
    <location>
        <begin position="23"/>
        <end position="35"/>
    </location>
</feature>
<dbReference type="GO" id="GO:0003723">
    <property type="term" value="F:RNA binding"/>
    <property type="evidence" value="ECO:0007669"/>
    <property type="project" value="UniProtKB-UniRule"/>
</dbReference>
<dbReference type="SUPFAM" id="SSF54928">
    <property type="entry name" value="RNA-binding domain, RBD"/>
    <property type="match status" value="2"/>
</dbReference>
<feature type="compositionally biased region" description="Acidic residues" evidence="3">
    <location>
        <begin position="95"/>
        <end position="172"/>
    </location>
</feature>
<name>A0AAV7G6J7_DENCH</name>
<accession>A0AAV7G6J7</accession>